<reference evidence="4" key="1">
    <citation type="journal article" date="2020" name="J Insects Food Feed">
        <title>The yellow mealworm (Tenebrio molitor) genome: a resource for the emerging insects as food and feed industry.</title>
        <authorList>
            <person name="Eriksson T."/>
            <person name="Andere A."/>
            <person name="Kelstrup H."/>
            <person name="Emery V."/>
            <person name="Picard C."/>
        </authorList>
    </citation>
    <scope>NUCLEOTIDE SEQUENCE</scope>
    <source>
        <strain evidence="4">Stoneville</strain>
        <tissue evidence="4">Whole head</tissue>
    </source>
</reference>
<keyword evidence="5" id="KW-1185">Reference proteome</keyword>
<feature type="repeat" description="ANK" evidence="3">
    <location>
        <begin position="958"/>
        <end position="990"/>
    </location>
</feature>
<dbReference type="SMART" id="SM00248">
    <property type="entry name" value="ANK"/>
    <property type="match status" value="17"/>
</dbReference>
<gene>
    <name evidence="4" type="ORF">GEV33_005381</name>
</gene>
<feature type="repeat" description="ANK" evidence="3">
    <location>
        <begin position="991"/>
        <end position="1023"/>
    </location>
</feature>
<comment type="caution">
    <text evidence="4">The sequence shown here is derived from an EMBL/GenBank/DDBJ whole genome shotgun (WGS) entry which is preliminary data.</text>
</comment>
<feature type="repeat" description="ANK" evidence="3">
    <location>
        <begin position="1329"/>
        <end position="1361"/>
    </location>
</feature>
<sequence length="1527" mass="175144">MKFFDNFLVYTNQMNVEELEERTQSEFQNMFSSEESVFKDYIYFVNNWSLAEGKKMKLGKSWVKRAIALQLLTPFIKPLSFAPGPVNENTRLLREAISRFRIAIFDRKHRREVTILWKDFKDEINDFTLVNKIRKQYQIRVGHIHRLDDLSKKELSKMLWLMGKCPLVVDGRSNISAGLNLCLDDKFVILSPNFPIDSSSSFQNLSDLQEDPEMFQNFLNNFTYSLPCTETVTLTDLDVDIKDITTDELLEMSRSYNLEDKEDETLPPHYIKRNLGRIMIDPTFLNQICRNNLILISSVTNVDSLKRRFIYVTFVKLEEFSNDVCDDIVAYVTDGEYSQKQFDELCLKRPPHTHCHHFGYVNDNCLEWIRSKNSIEKLRKYRLVGDSYDKYVISETELFDSPSTNHVNIICANPGMGKSALMKNLKKDAPATVLRVLIYARNHASYFRKKDPDAGAFVDYILNDTHKKDGNFNKRILKMLKTRGRLEFIWDGLDEISEGSLVVVKEIIKNVSKKGHRQWITSRNNLKTELESEFNVFSKTLTQFDDSEQRRYVGNRLDLYGDDLTKIFQKIKKTILHNNNILGIPLQIFMLTELFVQDEEKYCDLVNETFSAADLYQHFVDQKFKLYFKEKENQDDKFDIIYAKIKTSKISVINNYKKVAAATYLGKDHSEDVGYQDFLKKIQSDKDPYGFITYVSDPEFCHNSFGEYFAALYISEKSSEIFQYNEFLYNEEYNNIRFFFDLIVSQNSKAHIAVLYNNFELLIECNEEELVRRDKIERTAFDLALNRRRKYPILKTSKTNHGCYIYYSNVKLEGFKDVAYQKILNFLCDYNGNHQNSIFSADNFFLLPLIRLSEEDKTKISEFRNKLLPTLLFYAILEDSTVFEQLKYIPLVKTDYRETLLHLAVTCKSVNSLKRILYNENYKNFLTEHTKLLSTMCNSTFGKILKIHQIDLNVVDSDKKTPFHHACESNNLEAINFLIQSGAKLNTRSKNGETPLHCALDCSSVEVTQLLIQNGADVNIRDASSKTVLHYACKNRRRDLLELLIENNADLNVADGSGQAAIHYVCLKGSSDILKLLIRNGADVNLTDKTDKTPLHYVCANQQISDEVVTILIKAGAQLNALDTRGDAPIHYACQKGFSEKVKLLVKSGAKVNLGDGKRRTALHYCCYNKKISDDVVKLLIRKSARKDVTDKTDRAAVHYACMSGSLNKLKLLIEGGASVNATNSYGQTVLHYVCQHQSISPSFINILIDNKADLNVADDCCRTPLHYACLNGLCEKVILLIQNGVRLNIKDDVGRTPLHYTCENPNISLDCVETLIKNEAKLNIIDKADCTAIHYACASASLEKLKLLIQNGADVNIKNSASRTALHFVCERSSIPHSVLQVLIDTEAKLNIFDNHNCCPIHYACYNGSSEKLILLIKRGARVTTKDSDDKTALHYACQNDFFSIKVVRALLERGAHVNAVDRDGRTPMHYACINNNSLKIDTLLGKRANQNIKDRNGKKPFQYASQDVCNSLKKHRSCLLSCIIN</sequence>
<proteinExistence type="predicted"/>
<keyword evidence="2 3" id="KW-0040">ANK repeat</keyword>
<dbReference type="Gene3D" id="3.40.50.300">
    <property type="entry name" value="P-loop containing nucleotide triphosphate hydrolases"/>
    <property type="match status" value="1"/>
</dbReference>
<feature type="repeat" description="ANK" evidence="3">
    <location>
        <begin position="1158"/>
        <end position="1192"/>
    </location>
</feature>
<dbReference type="InterPro" id="IPR002110">
    <property type="entry name" value="Ankyrin_rpt"/>
</dbReference>
<accession>A0A8J6HMN7</accession>
<feature type="repeat" description="ANK" evidence="3">
    <location>
        <begin position="1193"/>
        <end position="1225"/>
    </location>
</feature>
<dbReference type="Gene3D" id="1.25.40.20">
    <property type="entry name" value="Ankyrin repeat-containing domain"/>
    <property type="match status" value="4"/>
</dbReference>
<dbReference type="PROSITE" id="PS50088">
    <property type="entry name" value="ANK_REPEAT"/>
    <property type="match status" value="16"/>
</dbReference>
<feature type="repeat" description="ANK" evidence="3">
    <location>
        <begin position="1430"/>
        <end position="1464"/>
    </location>
</feature>
<feature type="repeat" description="ANK" evidence="3">
    <location>
        <begin position="1263"/>
        <end position="1293"/>
    </location>
</feature>
<dbReference type="PANTHER" id="PTHR24188">
    <property type="entry name" value="ANKYRIN REPEAT PROTEIN"/>
    <property type="match status" value="1"/>
</dbReference>
<feature type="repeat" description="ANK" evidence="3">
    <location>
        <begin position="1024"/>
        <end position="1056"/>
    </location>
</feature>
<dbReference type="InterPro" id="IPR027417">
    <property type="entry name" value="P-loop_NTPase"/>
</dbReference>
<dbReference type="PROSITE" id="PS50297">
    <property type="entry name" value="ANK_REP_REGION"/>
    <property type="match status" value="14"/>
</dbReference>
<keyword evidence="1" id="KW-0677">Repeat</keyword>
<feature type="repeat" description="ANK" evidence="3">
    <location>
        <begin position="1362"/>
        <end position="1396"/>
    </location>
</feature>
<dbReference type="PRINTS" id="PR01415">
    <property type="entry name" value="ANKYRIN"/>
</dbReference>
<evidence type="ECO:0000256" key="3">
    <source>
        <dbReference type="PROSITE-ProRule" id="PRU00023"/>
    </source>
</evidence>
<evidence type="ECO:0000313" key="5">
    <source>
        <dbReference type="Proteomes" id="UP000719412"/>
    </source>
</evidence>
<feature type="repeat" description="ANK" evidence="3">
    <location>
        <begin position="1226"/>
        <end position="1260"/>
    </location>
</feature>
<dbReference type="Pfam" id="PF12796">
    <property type="entry name" value="Ank_2"/>
    <property type="match status" value="5"/>
</dbReference>
<reference evidence="4" key="2">
    <citation type="submission" date="2021-08" db="EMBL/GenBank/DDBJ databases">
        <authorList>
            <person name="Eriksson T."/>
        </authorList>
    </citation>
    <scope>NUCLEOTIDE SEQUENCE</scope>
    <source>
        <strain evidence="4">Stoneville</strain>
        <tissue evidence="4">Whole head</tissue>
    </source>
</reference>
<feature type="repeat" description="ANK" evidence="3">
    <location>
        <begin position="1294"/>
        <end position="1328"/>
    </location>
</feature>
<dbReference type="Pfam" id="PF13606">
    <property type="entry name" value="Ank_3"/>
    <property type="match status" value="1"/>
</dbReference>
<protein>
    <submittedName>
        <fullName evidence="4">Uncharacterized protein</fullName>
    </submittedName>
</protein>
<organism evidence="4 5">
    <name type="scientific">Tenebrio molitor</name>
    <name type="common">Yellow mealworm beetle</name>
    <dbReference type="NCBI Taxonomy" id="7067"/>
    <lineage>
        <taxon>Eukaryota</taxon>
        <taxon>Metazoa</taxon>
        <taxon>Ecdysozoa</taxon>
        <taxon>Arthropoda</taxon>
        <taxon>Hexapoda</taxon>
        <taxon>Insecta</taxon>
        <taxon>Pterygota</taxon>
        <taxon>Neoptera</taxon>
        <taxon>Endopterygota</taxon>
        <taxon>Coleoptera</taxon>
        <taxon>Polyphaga</taxon>
        <taxon>Cucujiformia</taxon>
        <taxon>Tenebrionidae</taxon>
        <taxon>Tenebrio</taxon>
    </lineage>
</organism>
<dbReference type="Proteomes" id="UP000719412">
    <property type="component" value="Unassembled WGS sequence"/>
</dbReference>
<feature type="repeat" description="ANK" evidence="3">
    <location>
        <begin position="1125"/>
        <end position="1157"/>
    </location>
</feature>
<feature type="repeat" description="ANK" evidence="3">
    <location>
        <begin position="1397"/>
        <end position="1429"/>
    </location>
</feature>
<evidence type="ECO:0000256" key="1">
    <source>
        <dbReference type="ARBA" id="ARBA00022737"/>
    </source>
</evidence>
<dbReference type="PANTHER" id="PTHR24188:SF29">
    <property type="entry name" value="GH09064P"/>
    <property type="match status" value="1"/>
</dbReference>
<feature type="repeat" description="ANK" evidence="3">
    <location>
        <begin position="1057"/>
        <end position="1089"/>
    </location>
</feature>
<dbReference type="EMBL" id="JABDTM020019553">
    <property type="protein sequence ID" value="KAH0817410.1"/>
    <property type="molecule type" value="Genomic_DNA"/>
</dbReference>
<feature type="repeat" description="ANK" evidence="3">
    <location>
        <begin position="1465"/>
        <end position="1497"/>
    </location>
</feature>
<feature type="repeat" description="ANK" evidence="3">
    <location>
        <begin position="1090"/>
        <end position="1124"/>
    </location>
</feature>
<dbReference type="InterPro" id="IPR036770">
    <property type="entry name" value="Ankyrin_rpt-contain_sf"/>
</dbReference>
<evidence type="ECO:0000256" key="2">
    <source>
        <dbReference type="ARBA" id="ARBA00023043"/>
    </source>
</evidence>
<evidence type="ECO:0000313" key="4">
    <source>
        <dbReference type="EMBL" id="KAH0817410.1"/>
    </source>
</evidence>
<dbReference type="SUPFAM" id="SSF48403">
    <property type="entry name" value="Ankyrin repeat"/>
    <property type="match status" value="2"/>
</dbReference>
<name>A0A8J6HMN7_TENMO</name>